<dbReference type="Gene3D" id="2.60.40.2030">
    <property type="match status" value="1"/>
</dbReference>
<evidence type="ECO:0008006" key="3">
    <source>
        <dbReference type="Google" id="ProtNLM"/>
    </source>
</evidence>
<comment type="caution">
    <text evidence="1">The sequence shown here is derived from an EMBL/GenBank/DDBJ whole genome shotgun (WGS) entry which is preliminary data.</text>
</comment>
<evidence type="ECO:0000313" key="2">
    <source>
        <dbReference type="Proteomes" id="UP001151478"/>
    </source>
</evidence>
<evidence type="ECO:0000313" key="1">
    <source>
        <dbReference type="EMBL" id="MDD7914749.1"/>
    </source>
</evidence>
<name>A0ABT5SA91_9FLAO</name>
<reference evidence="1" key="1">
    <citation type="submission" date="2023-02" db="EMBL/GenBank/DDBJ databases">
        <title>Polaribacter ponticola sp. nov., isolated from seawater.</title>
        <authorList>
            <person name="Baek J.H."/>
            <person name="Kim J.M."/>
            <person name="Choi D.G."/>
            <person name="Jeon C.O."/>
        </authorList>
    </citation>
    <scope>NUCLEOTIDE SEQUENCE</scope>
    <source>
        <strain evidence="1">MSW5</strain>
    </source>
</reference>
<dbReference type="InterPro" id="IPR038081">
    <property type="entry name" value="CalX-like_sf"/>
</dbReference>
<dbReference type="Proteomes" id="UP001151478">
    <property type="component" value="Unassembled WGS sequence"/>
</dbReference>
<dbReference type="SUPFAM" id="SSF141072">
    <property type="entry name" value="CalX-like"/>
    <property type="match status" value="1"/>
</dbReference>
<sequence>MKKHILYLFLISLAFTSCDDDETGDVAIQSYSPVTINLSLSDNNVTISESAIAGGHQDYTVTATLSEAQTLDYVVNFEQVGGNADENDYETHNIIIRAGATSGTSDISILQTGDIEGNENVTITATTFKTAKLSGDVVFKANIVDDYVNDVVKTSATWAGSYDYTVTGAAVSVDYCDIDLDVLLFDGSFGFVGYLGATGSCTETGEISGLADGTYYIAIDVYDNPIAQFGTNQPLPITFTYSQEHFDTSGTFVIGGFTTDSSPGTFLVAQVDVVNGYMYTITPL</sequence>
<gene>
    <name evidence="1" type="ORF">N5A56_010130</name>
</gene>
<protein>
    <recommendedName>
        <fullName evidence="3">Calx-beta domain-containing protein</fullName>
    </recommendedName>
</protein>
<organism evidence="1 2">
    <name type="scientific">Polaribacter ponticola</name>
    <dbReference type="NCBI Taxonomy" id="2978475"/>
    <lineage>
        <taxon>Bacteria</taxon>
        <taxon>Pseudomonadati</taxon>
        <taxon>Bacteroidota</taxon>
        <taxon>Flavobacteriia</taxon>
        <taxon>Flavobacteriales</taxon>
        <taxon>Flavobacteriaceae</taxon>
    </lineage>
</organism>
<proteinExistence type="predicted"/>
<dbReference type="EMBL" id="JAOSLC020000003">
    <property type="protein sequence ID" value="MDD7914749.1"/>
    <property type="molecule type" value="Genomic_DNA"/>
</dbReference>
<dbReference type="PROSITE" id="PS51257">
    <property type="entry name" value="PROKAR_LIPOPROTEIN"/>
    <property type="match status" value="1"/>
</dbReference>
<keyword evidence="2" id="KW-1185">Reference proteome</keyword>
<dbReference type="RefSeq" id="WP_265725352.1">
    <property type="nucleotide sequence ID" value="NZ_JAOSLC020000003.1"/>
</dbReference>
<accession>A0ABT5SA91</accession>